<evidence type="ECO:0000313" key="1">
    <source>
        <dbReference type="EMBL" id="TFV36775.1"/>
    </source>
</evidence>
<comment type="caution">
    <text evidence="1">The sequence shown here is derived from an EMBL/GenBank/DDBJ whole genome shotgun (WGS) entry which is preliminary data.</text>
</comment>
<accession>A0A4Y9L086</accession>
<proteinExistence type="predicted"/>
<evidence type="ECO:0000313" key="2">
    <source>
        <dbReference type="Proteomes" id="UP000298225"/>
    </source>
</evidence>
<dbReference type="EMBL" id="SPQU01000010">
    <property type="protein sequence ID" value="TFV36775.1"/>
    <property type="molecule type" value="Genomic_DNA"/>
</dbReference>
<dbReference type="AlphaFoldDB" id="A0A4Y9L086"/>
<protein>
    <submittedName>
        <fullName evidence="1">Uncharacterized protein</fullName>
    </submittedName>
</protein>
<dbReference type="Proteomes" id="UP000298225">
    <property type="component" value="Unassembled WGS sequence"/>
</dbReference>
<gene>
    <name evidence="1" type="ORF">E4K66_22490</name>
</gene>
<reference evidence="1 2" key="1">
    <citation type="submission" date="2019-03" db="EMBL/GenBank/DDBJ databases">
        <title>Bradyrhizobium strains diversity isolated from Chamaecrista fasciculata.</title>
        <authorList>
            <person name="Urquiaga M.C.O."/>
            <person name="Hungria M."/>
            <person name="Delamuta J.R.M."/>
        </authorList>
    </citation>
    <scope>NUCLEOTIDE SEQUENCE [LARGE SCALE GENOMIC DNA]</scope>
    <source>
        <strain evidence="1 2">CNPSo 3424</strain>
    </source>
</reference>
<name>A0A4Y9L086_9BRAD</name>
<sequence>MRVFLEEKPYLNLPVVGWTNYSSVKAKVGELSEMRIVVLALGLVVLSGCVSSEDAGVRAAKMEAQDDASCRQLATGKGADAYTQCRKNLLYYRQQAAIEDQQKAERSRRVSEGLMEMSRSLQSINPPPQEVNVNVTCTFGCR</sequence>
<dbReference type="RefSeq" id="WP_135170297.1">
    <property type="nucleotide sequence ID" value="NZ_SPQU01000010.1"/>
</dbReference>
<organism evidence="1 2">
    <name type="scientific">Bradyrhizobium frederickii</name>
    <dbReference type="NCBI Taxonomy" id="2560054"/>
    <lineage>
        <taxon>Bacteria</taxon>
        <taxon>Pseudomonadati</taxon>
        <taxon>Pseudomonadota</taxon>
        <taxon>Alphaproteobacteria</taxon>
        <taxon>Hyphomicrobiales</taxon>
        <taxon>Nitrobacteraceae</taxon>
        <taxon>Bradyrhizobium</taxon>
    </lineage>
</organism>
<keyword evidence="2" id="KW-1185">Reference proteome</keyword>